<comment type="caution">
    <text evidence="11">The sequence shown here is derived from an EMBL/GenBank/DDBJ whole genome shotgun (WGS) entry which is preliminary data.</text>
</comment>
<accession>A0A8J8B4X1</accession>
<dbReference type="InterPro" id="IPR011898">
    <property type="entry name" value="PorD_KorD"/>
</dbReference>
<dbReference type="GO" id="GO:0046872">
    <property type="term" value="F:metal ion binding"/>
    <property type="evidence" value="ECO:0007669"/>
    <property type="project" value="UniProtKB-KW"/>
</dbReference>
<keyword evidence="4" id="KW-0004">4Fe-4S</keyword>
<gene>
    <name evidence="11" type="ORF">RJ53_06435</name>
</gene>
<sequence>MPLNIGCTARPGRGRDNKTGSWRVFYPIFTEETCTGCEICVLLCPEGCIEKKGEKKYVPDLDYCKGCGLCAEECPGDAITMEKEEK</sequence>
<dbReference type="SUPFAM" id="SSF54862">
    <property type="entry name" value="4Fe-4S ferredoxins"/>
    <property type="match status" value="1"/>
</dbReference>
<keyword evidence="12" id="KW-1185">Reference proteome</keyword>
<evidence type="ECO:0000259" key="10">
    <source>
        <dbReference type="PROSITE" id="PS51379"/>
    </source>
</evidence>
<evidence type="ECO:0000256" key="9">
    <source>
        <dbReference type="ARBA" id="ARBA00023014"/>
    </source>
</evidence>
<evidence type="ECO:0000256" key="3">
    <source>
        <dbReference type="ARBA" id="ARBA00022448"/>
    </source>
</evidence>
<dbReference type="Proteomes" id="UP000730161">
    <property type="component" value="Unassembled WGS sequence"/>
</dbReference>
<dbReference type="InterPro" id="IPR017900">
    <property type="entry name" value="4Fe4S_Fe_S_CS"/>
</dbReference>
<dbReference type="EMBL" id="JWHL01000009">
    <property type="protein sequence ID" value="MBR1369146.1"/>
    <property type="molecule type" value="Genomic_DNA"/>
</dbReference>
<keyword evidence="5" id="KW-0479">Metal-binding</keyword>
<dbReference type="Pfam" id="PF14697">
    <property type="entry name" value="Fer4_21"/>
    <property type="match status" value="1"/>
</dbReference>
<dbReference type="PROSITE" id="PS51379">
    <property type="entry name" value="4FE4S_FER_2"/>
    <property type="match status" value="2"/>
</dbReference>
<dbReference type="RefSeq" id="WP_211530840.1">
    <property type="nucleotide sequence ID" value="NZ_JWHL01000009.1"/>
</dbReference>
<dbReference type="InterPro" id="IPR017896">
    <property type="entry name" value="4Fe4S_Fe-S-bd"/>
</dbReference>
<evidence type="ECO:0000256" key="2">
    <source>
        <dbReference type="ARBA" id="ARBA00011595"/>
    </source>
</evidence>
<comment type="cofactor">
    <cofactor evidence="1">
        <name>[4Fe-4S] cluster</name>
        <dbReference type="ChEBI" id="CHEBI:49883"/>
    </cofactor>
</comment>
<feature type="domain" description="4Fe-4S ferredoxin-type" evidence="10">
    <location>
        <begin position="55"/>
        <end position="84"/>
    </location>
</feature>
<dbReference type="PANTHER" id="PTHR43724">
    <property type="entry name" value="PYRUVATE SYNTHASE SUBUNIT PORD"/>
    <property type="match status" value="1"/>
</dbReference>
<organism evidence="11 12">
    <name type="scientific">Methanocalculus chunghsingensis</name>
    <dbReference type="NCBI Taxonomy" id="156457"/>
    <lineage>
        <taxon>Archaea</taxon>
        <taxon>Methanobacteriati</taxon>
        <taxon>Methanobacteriota</taxon>
        <taxon>Stenosarchaea group</taxon>
        <taxon>Methanomicrobia</taxon>
        <taxon>Methanomicrobiales</taxon>
        <taxon>Methanocalculaceae</taxon>
        <taxon>Methanocalculus</taxon>
    </lineage>
</organism>
<dbReference type="Gene3D" id="3.30.70.20">
    <property type="match status" value="1"/>
</dbReference>
<dbReference type="NCBIfam" id="TIGR02179">
    <property type="entry name" value="PorD_KorD"/>
    <property type="match status" value="1"/>
</dbReference>
<evidence type="ECO:0000256" key="7">
    <source>
        <dbReference type="ARBA" id="ARBA00022982"/>
    </source>
</evidence>
<keyword evidence="6" id="KW-0677">Repeat</keyword>
<evidence type="ECO:0000256" key="8">
    <source>
        <dbReference type="ARBA" id="ARBA00023004"/>
    </source>
</evidence>
<feature type="domain" description="4Fe-4S ferredoxin-type" evidence="10">
    <location>
        <begin position="25"/>
        <end position="54"/>
    </location>
</feature>
<protein>
    <submittedName>
        <fullName evidence="11">Pyruvate synthase</fullName>
    </submittedName>
</protein>
<keyword evidence="11" id="KW-0670">Pyruvate</keyword>
<proteinExistence type="predicted"/>
<dbReference type="GO" id="GO:0016625">
    <property type="term" value="F:oxidoreductase activity, acting on the aldehyde or oxo group of donors, iron-sulfur protein as acceptor"/>
    <property type="evidence" value="ECO:0007669"/>
    <property type="project" value="InterPro"/>
</dbReference>
<dbReference type="OrthoDB" id="23478at2157"/>
<dbReference type="PANTHER" id="PTHR43724:SF1">
    <property type="entry name" value="PYRUVATE SYNTHASE SUBUNIT PORD"/>
    <property type="match status" value="1"/>
</dbReference>
<dbReference type="PROSITE" id="PS00198">
    <property type="entry name" value="4FE4S_FER_1"/>
    <property type="match status" value="1"/>
</dbReference>
<keyword evidence="9" id="KW-0411">Iron-sulfur</keyword>
<evidence type="ECO:0000256" key="6">
    <source>
        <dbReference type="ARBA" id="ARBA00022737"/>
    </source>
</evidence>
<name>A0A8J8B4X1_9EURY</name>
<dbReference type="GO" id="GO:0051539">
    <property type="term" value="F:4 iron, 4 sulfur cluster binding"/>
    <property type="evidence" value="ECO:0007669"/>
    <property type="project" value="UniProtKB-KW"/>
</dbReference>
<evidence type="ECO:0000256" key="4">
    <source>
        <dbReference type="ARBA" id="ARBA00022485"/>
    </source>
</evidence>
<evidence type="ECO:0000313" key="12">
    <source>
        <dbReference type="Proteomes" id="UP000730161"/>
    </source>
</evidence>
<evidence type="ECO:0000256" key="5">
    <source>
        <dbReference type="ARBA" id="ARBA00022723"/>
    </source>
</evidence>
<evidence type="ECO:0000313" key="11">
    <source>
        <dbReference type="EMBL" id="MBR1369146.1"/>
    </source>
</evidence>
<evidence type="ECO:0000256" key="1">
    <source>
        <dbReference type="ARBA" id="ARBA00001966"/>
    </source>
</evidence>
<keyword evidence="7" id="KW-0249">Electron transport</keyword>
<keyword evidence="8" id="KW-0408">Iron</keyword>
<comment type="subunit">
    <text evidence="2">Heterotetramer of one alpha, one beta, one delta and one gamma chain.</text>
</comment>
<reference evidence="11" key="1">
    <citation type="submission" date="2014-12" db="EMBL/GenBank/DDBJ databases">
        <authorList>
            <person name="Huang H.-H."/>
            <person name="Chen S.-C."/>
            <person name="Lai M.-C."/>
        </authorList>
    </citation>
    <scope>NUCLEOTIDE SEQUENCE</scope>
    <source>
        <strain evidence="11">K1F9705b</strain>
    </source>
</reference>
<dbReference type="AlphaFoldDB" id="A0A8J8B4X1"/>
<keyword evidence="3" id="KW-0813">Transport</keyword>